<dbReference type="OrthoDB" id="3063476at2759"/>
<keyword evidence="3" id="KW-1185">Reference proteome</keyword>
<dbReference type="PANTHER" id="PTHR34693:SF1">
    <property type="entry name" value="PROTEIN PAR32"/>
    <property type="match status" value="1"/>
</dbReference>
<feature type="compositionally biased region" description="Gly residues" evidence="1">
    <location>
        <begin position="144"/>
        <end position="156"/>
    </location>
</feature>
<gene>
    <name evidence="2" type="ORF">AJ79_05375</name>
</gene>
<dbReference type="Proteomes" id="UP000223968">
    <property type="component" value="Unassembled WGS sequence"/>
</dbReference>
<proteinExistence type="predicted"/>
<dbReference type="PANTHER" id="PTHR34693">
    <property type="entry name" value="PROTEIN PAR32"/>
    <property type="match status" value="1"/>
</dbReference>
<organism evidence="2 3">
    <name type="scientific">Helicocarpus griseus UAMH5409</name>
    <dbReference type="NCBI Taxonomy" id="1447875"/>
    <lineage>
        <taxon>Eukaryota</taxon>
        <taxon>Fungi</taxon>
        <taxon>Dikarya</taxon>
        <taxon>Ascomycota</taxon>
        <taxon>Pezizomycotina</taxon>
        <taxon>Eurotiomycetes</taxon>
        <taxon>Eurotiomycetidae</taxon>
        <taxon>Onygenales</taxon>
        <taxon>Ajellomycetaceae</taxon>
        <taxon>Helicocarpus</taxon>
    </lineage>
</organism>
<reference evidence="2 3" key="1">
    <citation type="submission" date="2017-10" db="EMBL/GenBank/DDBJ databases">
        <title>Comparative genomics in systemic dimorphic fungi from Ajellomycetaceae.</title>
        <authorList>
            <person name="Munoz J.F."/>
            <person name="Mcewen J.G."/>
            <person name="Clay O.K."/>
            <person name="Cuomo C.A."/>
        </authorList>
    </citation>
    <scope>NUCLEOTIDE SEQUENCE [LARGE SCALE GENOMIC DNA]</scope>
    <source>
        <strain evidence="2 3">UAMH5409</strain>
    </source>
</reference>
<feature type="region of interest" description="Disordered" evidence="1">
    <location>
        <begin position="94"/>
        <end position="156"/>
    </location>
</feature>
<protein>
    <submittedName>
        <fullName evidence="2">Uncharacterized protein</fullName>
    </submittedName>
</protein>
<dbReference type="AlphaFoldDB" id="A0A2B7XPG6"/>
<accession>A0A2B7XPG6</accession>
<name>A0A2B7XPG6_9EURO</name>
<feature type="region of interest" description="Disordered" evidence="1">
    <location>
        <begin position="1"/>
        <end position="54"/>
    </location>
</feature>
<sequence>MADHRQISTGRGGAGNMQTPAQAPPTPTPADLSTPTIKSDIYTTGRGGSGNMVVNEDPAMARLAQDVEPSPAAAEGASEGKRVFLGRGGAANVYDPEAAAGEHESAERDVEKGGEGEGHGHGHGQHQNPLLKTLSKTLSRAGEGDGAAEGAAGGKK</sequence>
<dbReference type="Pfam" id="PF12223">
    <property type="entry name" value="DUF3602"/>
    <property type="match status" value="1"/>
</dbReference>
<feature type="compositionally biased region" description="Polar residues" evidence="1">
    <location>
        <begin position="128"/>
        <end position="138"/>
    </location>
</feature>
<evidence type="ECO:0000256" key="1">
    <source>
        <dbReference type="SAM" id="MobiDB-lite"/>
    </source>
</evidence>
<feature type="compositionally biased region" description="Basic and acidic residues" evidence="1">
    <location>
        <begin position="100"/>
        <end position="120"/>
    </location>
</feature>
<evidence type="ECO:0000313" key="2">
    <source>
        <dbReference type="EMBL" id="PGH10661.1"/>
    </source>
</evidence>
<evidence type="ECO:0000313" key="3">
    <source>
        <dbReference type="Proteomes" id="UP000223968"/>
    </source>
</evidence>
<dbReference type="EMBL" id="PDNB01000084">
    <property type="protein sequence ID" value="PGH10661.1"/>
    <property type="molecule type" value="Genomic_DNA"/>
</dbReference>
<comment type="caution">
    <text evidence="2">The sequence shown here is derived from an EMBL/GenBank/DDBJ whole genome shotgun (WGS) entry which is preliminary data.</text>
</comment>
<dbReference type="InterPro" id="IPR022024">
    <property type="entry name" value="DUF3602"/>
</dbReference>
<dbReference type="InterPro" id="IPR053203">
    <property type="entry name" value="Cisplatin_resist-associated"/>
</dbReference>